<dbReference type="GO" id="GO:0000775">
    <property type="term" value="C:chromosome, centromeric region"/>
    <property type="evidence" value="ECO:0007669"/>
    <property type="project" value="UniProtKB-SubCell"/>
</dbReference>
<keyword evidence="10" id="KW-0498">Mitosis</keyword>
<dbReference type="PANTHER" id="PTHR47968">
    <property type="entry name" value="CENTROMERE PROTEIN E"/>
    <property type="match status" value="1"/>
</dbReference>
<evidence type="ECO:0000256" key="6">
    <source>
        <dbReference type="ARBA" id="ARBA00022490"/>
    </source>
</evidence>
<feature type="coiled-coil region" evidence="18">
    <location>
        <begin position="243"/>
        <end position="371"/>
    </location>
</feature>
<dbReference type="PROSITE" id="PS00411">
    <property type="entry name" value="KINESIN_MOTOR_1"/>
    <property type="match status" value="1"/>
</dbReference>
<dbReference type="PROSITE" id="PS50067">
    <property type="entry name" value="KINESIN_MOTOR_2"/>
    <property type="match status" value="1"/>
</dbReference>
<gene>
    <name evidence="21" type="ORF">niasHS_005396</name>
</gene>
<dbReference type="GO" id="GO:0003777">
    <property type="term" value="F:microtubule motor activity"/>
    <property type="evidence" value="ECO:0007669"/>
    <property type="project" value="UniProtKB-ARBA"/>
</dbReference>
<evidence type="ECO:0000256" key="5">
    <source>
        <dbReference type="ARBA" id="ARBA00022454"/>
    </source>
</evidence>
<reference evidence="21 22" key="1">
    <citation type="submission" date="2024-10" db="EMBL/GenBank/DDBJ databases">
        <authorList>
            <person name="Kim D."/>
        </authorList>
    </citation>
    <scope>NUCLEOTIDE SEQUENCE [LARGE SCALE GENOMIC DNA]</scope>
    <source>
        <strain evidence="21">Taebaek</strain>
    </source>
</reference>
<comment type="similarity">
    <text evidence="17">Belongs to the TRAFAC class myosin-kinesin ATPase superfamily. Kinesin family.</text>
</comment>
<feature type="domain" description="Kinesin motor" evidence="20">
    <location>
        <begin position="660"/>
        <end position="996"/>
    </location>
</feature>
<evidence type="ECO:0000256" key="19">
    <source>
        <dbReference type="SAM" id="MobiDB-lite"/>
    </source>
</evidence>
<proteinExistence type="inferred from homology"/>
<keyword evidence="5" id="KW-0158">Chromosome</keyword>
<dbReference type="InterPro" id="IPR027417">
    <property type="entry name" value="P-loop_NTPase"/>
</dbReference>
<dbReference type="Pfam" id="PF00225">
    <property type="entry name" value="Kinesin"/>
    <property type="match status" value="1"/>
</dbReference>
<feature type="compositionally biased region" description="Basic and acidic residues" evidence="19">
    <location>
        <begin position="1061"/>
        <end position="1073"/>
    </location>
</feature>
<feature type="coiled-coil region" evidence="18">
    <location>
        <begin position="1209"/>
        <end position="1240"/>
    </location>
</feature>
<sequence length="1365" mass="157052">MNSERKSILERKTFPPDSQPSSHSIGRRSTREFASGFSLANRPSGIPGCKGRRLVPVPKMQTIPDQRNLRDREVQAAIIRKIVHFLEDRVNPAPPFSFGKPDFLRFPSKIAYQNVFQYLFQCIEPTYQVQKLETEALNLLNQLGYPYVLKQSTMQTITLPTSWALLLGSLDWFIDIIEMENEMYQNLDKIRDDPQWSLLISCFKKFASKGHGQSYDREDTFKEAFEEYRVQKMAEKGIDCNSYDELVARRVAQEQKIHKLEAAIAEAQCVSEQLEKEAADCENDIASMDRYIDEIQMVASAKERTFNEITLANKELVMARENLADENRERERLISTQRISGEQARALVAKRKSVREELVLLRENLNKTEARIYERQPIIFKQSAKIRSDYNAFMSRLRVICEPLFSEDELQQHLAELEQCSVEQAIVEFQRCRNDNKLTRLLNQLKAMMECQIRAVQQAEESMRVTNSKLVNEINELEFSKEQLLSKHKLELERAKRKFGDNQRSLVDAKHSLDVIRQKHQATVDELGKIDLRLGKLHDELAEKHKNYLDYKNRLDTQYNELLSAVLEKVTKLCDHFQQIEDQKKRFAELANEILTKNKEDLKQLEAKKKAGTSAVGFSRAQIMNPSSISTNSESRTQIRTFGRKVKNFKKNARQEEEDHVKVAVRCRPLSQQEHQQGHRAIVQADEHGKCVAVAHPDNQNQPQKCYLFDELFGPNATQATVYNSLCRPIVENVLRGYNGTIFAYGQTGTGKTYTMSGAGGEGPADGVTQNAFAHIFDHIAKCHQDKRFLVRISYMEIYNEEVRDLLAKRSAAGAQRLDIKERADIGVYVRDLLNVTVASAEQCLRIMQLGNANRHTGRTCMNEQSSRSHAIFTVTVECAETVKAADGRQLLTQGKLHLVDLAGSERQSKTNAIGDRLKEASKINLSLSTLGNVISALADAKSPHIPYRNSKLTRILQDSLGGNSKTAMIANIGPSSYNYEETISTLRYACRAKQIRNIARINEDPKDALLRRFQEEIEQLRKQLEENAEAISDTEAENETDDKKKNKTDEDEEAEGPTDEEQRKKQQQKQLERIREIEQSIERGKRKLQEEHGLKEAERRKLAEDLLRREEELSRNKRERDKLLQKLGTIERQIIVGGENMLEKVERQAQLLEQSNRELERARQEELAMEMRFRTQQAEQCDIEEQYSTLQEEAQGMSKRLKKVWTQYMQAKAELKDIEVDHQREMEALLESVRQLQRELLYSMLVIDQFIPEERVRYIEKFVHWNEEIGDWQLRCIAYAGNNIREHRNMIHSSTSNFPQKSQDPQMKPLFLSYADVLGLPSTSTVSSSASSASTSFSASVKTNFRPKSAAKDRNAARIRALLE</sequence>
<evidence type="ECO:0000313" key="22">
    <source>
        <dbReference type="Proteomes" id="UP001620645"/>
    </source>
</evidence>
<dbReference type="InterPro" id="IPR038273">
    <property type="entry name" value="Ndc80_sf"/>
</dbReference>
<keyword evidence="12 18" id="KW-0175">Coiled coil</keyword>
<evidence type="ECO:0000313" key="21">
    <source>
        <dbReference type="EMBL" id="KAL3087157.1"/>
    </source>
</evidence>
<dbReference type="PRINTS" id="PR00380">
    <property type="entry name" value="KINESINHEAVY"/>
</dbReference>
<feature type="region of interest" description="Disordered" evidence="19">
    <location>
        <begin position="1"/>
        <end position="29"/>
    </location>
</feature>
<dbReference type="Pfam" id="PF03801">
    <property type="entry name" value="Ndc80_HEC"/>
    <property type="match status" value="1"/>
</dbReference>
<keyword evidence="16" id="KW-0137">Centromere</keyword>
<dbReference type="InterPro" id="IPR001752">
    <property type="entry name" value="Kinesin_motor_dom"/>
</dbReference>
<feature type="compositionally biased region" description="Basic and acidic residues" evidence="19">
    <location>
        <begin position="1"/>
        <end position="14"/>
    </location>
</feature>
<dbReference type="GO" id="GO:0005874">
    <property type="term" value="C:microtubule"/>
    <property type="evidence" value="ECO:0007669"/>
    <property type="project" value="UniProtKB-KW"/>
</dbReference>
<keyword evidence="6" id="KW-0963">Cytoplasm</keyword>
<keyword evidence="22" id="KW-1185">Reference proteome</keyword>
<evidence type="ECO:0000256" key="8">
    <source>
        <dbReference type="ARBA" id="ARBA00022701"/>
    </source>
</evidence>
<dbReference type="Proteomes" id="UP001620645">
    <property type="component" value="Unassembled WGS sequence"/>
</dbReference>
<dbReference type="GO" id="GO:0005929">
    <property type="term" value="C:cilium"/>
    <property type="evidence" value="ECO:0007669"/>
    <property type="project" value="UniProtKB-SubCell"/>
</dbReference>
<evidence type="ECO:0000256" key="18">
    <source>
        <dbReference type="SAM" id="Coils"/>
    </source>
</evidence>
<evidence type="ECO:0000256" key="11">
    <source>
        <dbReference type="ARBA" id="ARBA00022840"/>
    </source>
</evidence>
<dbReference type="InterPro" id="IPR055260">
    <property type="entry name" value="Ndc80_CH"/>
</dbReference>
<feature type="region of interest" description="Disordered" evidence="19">
    <location>
        <begin position="1028"/>
        <end position="1073"/>
    </location>
</feature>
<feature type="coiled-coil region" evidence="18">
    <location>
        <begin position="442"/>
        <end position="487"/>
    </location>
</feature>
<dbReference type="FunFam" id="3.40.850.10:FF:000029">
    <property type="entry name" value="Kinesin-like protein KIF17"/>
    <property type="match status" value="1"/>
</dbReference>
<comment type="subcellular location">
    <subcellularLocation>
        <location evidence="1">Cell projection</location>
        <location evidence="1">Cilium</location>
    </subcellularLocation>
    <subcellularLocation>
        <location evidence="3">Chromosome</location>
        <location evidence="3">Centromere</location>
    </subcellularLocation>
    <subcellularLocation>
        <location evidence="2">Cytoplasm</location>
        <location evidence="2">Cytoskeleton</location>
    </subcellularLocation>
</comment>
<evidence type="ECO:0000256" key="12">
    <source>
        <dbReference type="ARBA" id="ARBA00023054"/>
    </source>
</evidence>
<name>A0ABD2J9D8_HETSC</name>
<evidence type="ECO:0000256" key="15">
    <source>
        <dbReference type="ARBA" id="ARBA00023306"/>
    </source>
</evidence>
<dbReference type="Gene3D" id="1.10.418.30">
    <property type="entry name" value="Ncd80 complex, Ncd80 subunit"/>
    <property type="match status" value="1"/>
</dbReference>
<dbReference type="SMART" id="SM00129">
    <property type="entry name" value="KISc"/>
    <property type="match status" value="1"/>
</dbReference>
<feature type="coiled-coil region" evidence="18">
    <location>
        <begin position="580"/>
        <end position="608"/>
    </location>
</feature>
<evidence type="ECO:0000256" key="17">
    <source>
        <dbReference type="PROSITE-ProRule" id="PRU00283"/>
    </source>
</evidence>
<dbReference type="InterPro" id="IPR027640">
    <property type="entry name" value="Kinesin-like_fam"/>
</dbReference>
<dbReference type="SUPFAM" id="SSF52540">
    <property type="entry name" value="P-loop containing nucleoside triphosphate hydrolases"/>
    <property type="match status" value="1"/>
</dbReference>
<accession>A0ABD2J9D8</accession>
<evidence type="ECO:0000256" key="2">
    <source>
        <dbReference type="ARBA" id="ARBA00004245"/>
    </source>
</evidence>
<evidence type="ECO:0000256" key="7">
    <source>
        <dbReference type="ARBA" id="ARBA00022618"/>
    </source>
</evidence>
<comment type="caution">
    <text evidence="21">The sequence shown here is derived from an EMBL/GenBank/DDBJ whole genome shotgun (WGS) entry which is preliminary data.</text>
</comment>
<dbReference type="GO" id="GO:0007018">
    <property type="term" value="P:microtubule-based movement"/>
    <property type="evidence" value="ECO:0007669"/>
    <property type="project" value="UniProtKB-ARBA"/>
</dbReference>
<evidence type="ECO:0000256" key="14">
    <source>
        <dbReference type="ARBA" id="ARBA00023212"/>
    </source>
</evidence>
<keyword evidence="7" id="KW-0132">Cell division</keyword>
<feature type="compositionally biased region" description="Acidic residues" evidence="19">
    <location>
        <begin position="1028"/>
        <end position="1041"/>
    </location>
</feature>
<evidence type="ECO:0000259" key="20">
    <source>
        <dbReference type="PROSITE" id="PS50067"/>
    </source>
</evidence>
<dbReference type="InterPro" id="IPR019821">
    <property type="entry name" value="Kinesin_motor_CS"/>
</dbReference>
<evidence type="ECO:0000256" key="16">
    <source>
        <dbReference type="ARBA" id="ARBA00023328"/>
    </source>
</evidence>
<keyword evidence="9 17" id="KW-0547">Nucleotide-binding</keyword>
<evidence type="ECO:0000256" key="4">
    <source>
        <dbReference type="ARBA" id="ARBA00007050"/>
    </source>
</evidence>
<evidence type="ECO:0000256" key="10">
    <source>
        <dbReference type="ARBA" id="ARBA00022776"/>
    </source>
</evidence>
<dbReference type="EMBL" id="JBICCN010000185">
    <property type="protein sequence ID" value="KAL3087157.1"/>
    <property type="molecule type" value="Genomic_DNA"/>
</dbReference>
<evidence type="ECO:0000256" key="13">
    <source>
        <dbReference type="ARBA" id="ARBA00023175"/>
    </source>
</evidence>
<keyword evidence="11 17" id="KW-0067">ATP-binding</keyword>
<keyword evidence="15" id="KW-0131">Cell cycle</keyword>
<dbReference type="InterPro" id="IPR036961">
    <property type="entry name" value="Kinesin_motor_dom_sf"/>
</dbReference>
<keyword evidence="13 17" id="KW-0505">Motor protein</keyword>
<comment type="similarity">
    <text evidence="4">Belongs to the NDC80/HEC1 family.</text>
</comment>
<dbReference type="GO" id="GO:0005524">
    <property type="term" value="F:ATP binding"/>
    <property type="evidence" value="ECO:0007669"/>
    <property type="project" value="UniProtKB-UniRule"/>
</dbReference>
<keyword evidence="8" id="KW-0493">Microtubule</keyword>
<evidence type="ECO:0000256" key="9">
    <source>
        <dbReference type="ARBA" id="ARBA00022741"/>
    </source>
</evidence>
<dbReference type="Gene3D" id="3.40.850.10">
    <property type="entry name" value="Kinesin motor domain"/>
    <property type="match status" value="1"/>
</dbReference>
<evidence type="ECO:0000256" key="1">
    <source>
        <dbReference type="ARBA" id="ARBA00004138"/>
    </source>
</evidence>
<dbReference type="PANTHER" id="PTHR47968:SF50">
    <property type="entry name" value="KINESIN-LIKE PROTEIN"/>
    <property type="match status" value="1"/>
</dbReference>
<evidence type="ECO:0000256" key="3">
    <source>
        <dbReference type="ARBA" id="ARBA00004584"/>
    </source>
</evidence>
<dbReference type="GO" id="GO:0051301">
    <property type="term" value="P:cell division"/>
    <property type="evidence" value="ECO:0007669"/>
    <property type="project" value="UniProtKB-KW"/>
</dbReference>
<protein>
    <recommendedName>
        <fullName evidence="20">Kinesin motor domain-containing protein</fullName>
    </recommendedName>
</protein>
<organism evidence="21 22">
    <name type="scientific">Heterodera schachtii</name>
    <name type="common">Sugarbeet cyst nematode worm</name>
    <name type="synonym">Tylenchus schachtii</name>
    <dbReference type="NCBI Taxonomy" id="97005"/>
    <lineage>
        <taxon>Eukaryota</taxon>
        <taxon>Metazoa</taxon>
        <taxon>Ecdysozoa</taxon>
        <taxon>Nematoda</taxon>
        <taxon>Chromadorea</taxon>
        <taxon>Rhabditida</taxon>
        <taxon>Tylenchina</taxon>
        <taxon>Tylenchomorpha</taxon>
        <taxon>Tylenchoidea</taxon>
        <taxon>Heteroderidae</taxon>
        <taxon>Heteroderinae</taxon>
        <taxon>Heterodera</taxon>
    </lineage>
</organism>
<feature type="compositionally biased region" description="Acidic residues" evidence="19">
    <location>
        <begin position="1050"/>
        <end position="1060"/>
    </location>
</feature>
<feature type="binding site" evidence="17">
    <location>
        <begin position="746"/>
        <end position="753"/>
    </location>
    <ligand>
        <name>ATP</name>
        <dbReference type="ChEBI" id="CHEBI:30616"/>
    </ligand>
</feature>
<keyword evidence="14" id="KW-0206">Cytoskeleton</keyword>